<name>A0AAD9PQ85_ACRCE</name>
<reference evidence="1" key="2">
    <citation type="journal article" date="2023" name="Science">
        <title>Genomic signatures of disease resistance in endangered staghorn corals.</title>
        <authorList>
            <person name="Vollmer S.V."/>
            <person name="Selwyn J.D."/>
            <person name="Despard B.A."/>
            <person name="Roesel C.L."/>
        </authorList>
    </citation>
    <scope>NUCLEOTIDE SEQUENCE</scope>
    <source>
        <strain evidence="1">K2</strain>
    </source>
</reference>
<organism evidence="1 2">
    <name type="scientific">Acropora cervicornis</name>
    <name type="common">Staghorn coral</name>
    <dbReference type="NCBI Taxonomy" id="6130"/>
    <lineage>
        <taxon>Eukaryota</taxon>
        <taxon>Metazoa</taxon>
        <taxon>Cnidaria</taxon>
        <taxon>Anthozoa</taxon>
        <taxon>Hexacorallia</taxon>
        <taxon>Scleractinia</taxon>
        <taxon>Astrocoeniina</taxon>
        <taxon>Acroporidae</taxon>
        <taxon>Acropora</taxon>
    </lineage>
</organism>
<keyword evidence="2" id="KW-1185">Reference proteome</keyword>
<dbReference type="Proteomes" id="UP001249851">
    <property type="component" value="Unassembled WGS sequence"/>
</dbReference>
<reference evidence="1" key="1">
    <citation type="journal article" date="2023" name="G3 (Bethesda)">
        <title>Whole genome assembly and annotation of the endangered Caribbean coral Acropora cervicornis.</title>
        <authorList>
            <person name="Selwyn J.D."/>
            <person name="Vollmer S.V."/>
        </authorList>
    </citation>
    <scope>NUCLEOTIDE SEQUENCE</scope>
    <source>
        <strain evidence="1">K2</strain>
    </source>
</reference>
<comment type="caution">
    <text evidence="1">The sequence shown here is derived from an EMBL/GenBank/DDBJ whole genome shotgun (WGS) entry which is preliminary data.</text>
</comment>
<evidence type="ECO:0000313" key="2">
    <source>
        <dbReference type="Proteomes" id="UP001249851"/>
    </source>
</evidence>
<dbReference type="EMBL" id="JARQWQ010000227">
    <property type="protein sequence ID" value="KAK2547014.1"/>
    <property type="molecule type" value="Genomic_DNA"/>
</dbReference>
<accession>A0AAD9PQ85</accession>
<evidence type="ECO:0000313" key="1">
    <source>
        <dbReference type="EMBL" id="KAK2547014.1"/>
    </source>
</evidence>
<proteinExistence type="predicted"/>
<protein>
    <submittedName>
        <fullName evidence="1">Uncharacterized protein</fullName>
    </submittedName>
</protein>
<gene>
    <name evidence="1" type="ORF">P5673_033228</name>
</gene>
<dbReference type="AlphaFoldDB" id="A0AAD9PQ85"/>
<sequence length="66" mass="7544">MEERREDSFYSGLMREWRSGSLAVITESFKTLPGIVKRVSKPEMAFCKLSLLCLQMSNAQCPQQEA</sequence>